<accession>A0AAD4MUV4</accession>
<dbReference type="Proteomes" id="UP001201812">
    <property type="component" value="Unassembled WGS sequence"/>
</dbReference>
<evidence type="ECO:0000259" key="3">
    <source>
        <dbReference type="Pfam" id="PF25096"/>
    </source>
</evidence>
<evidence type="ECO:0000313" key="5">
    <source>
        <dbReference type="Proteomes" id="UP001201812"/>
    </source>
</evidence>
<dbReference type="Pfam" id="PF25096">
    <property type="entry name" value="DUF7808"/>
    <property type="match status" value="1"/>
</dbReference>
<evidence type="ECO:0000313" key="4">
    <source>
        <dbReference type="EMBL" id="KAI1704390.1"/>
    </source>
</evidence>
<dbReference type="InterPro" id="IPR056710">
    <property type="entry name" value="DUF7808"/>
</dbReference>
<feature type="compositionally biased region" description="Low complexity" evidence="1">
    <location>
        <begin position="242"/>
        <end position="255"/>
    </location>
</feature>
<dbReference type="PANTHER" id="PTHR34493">
    <property type="entry name" value="PROTEIN CBG13422-RELATED"/>
    <property type="match status" value="1"/>
</dbReference>
<feature type="signal peptide" evidence="2">
    <location>
        <begin position="1"/>
        <end position="25"/>
    </location>
</feature>
<proteinExistence type="predicted"/>
<protein>
    <recommendedName>
        <fullName evidence="3">DUF7808 domain-containing protein</fullName>
    </recommendedName>
</protein>
<gene>
    <name evidence="4" type="ORF">DdX_14257</name>
</gene>
<keyword evidence="2" id="KW-0732">Signal</keyword>
<feature type="domain" description="DUF7808" evidence="3">
    <location>
        <begin position="43"/>
        <end position="162"/>
    </location>
</feature>
<dbReference type="AlphaFoldDB" id="A0AAD4MUV4"/>
<comment type="caution">
    <text evidence="4">The sequence shown here is derived from an EMBL/GenBank/DDBJ whole genome shotgun (WGS) entry which is preliminary data.</text>
</comment>
<reference evidence="4" key="1">
    <citation type="submission" date="2022-01" db="EMBL/GenBank/DDBJ databases">
        <title>Genome Sequence Resource for Two Populations of Ditylenchus destructor, the Migratory Endoparasitic Phytonematode.</title>
        <authorList>
            <person name="Zhang H."/>
            <person name="Lin R."/>
            <person name="Xie B."/>
        </authorList>
    </citation>
    <scope>NUCLEOTIDE SEQUENCE</scope>
    <source>
        <strain evidence="4">BazhouSP</strain>
    </source>
</reference>
<feature type="chain" id="PRO_5042195295" description="DUF7808 domain-containing protein" evidence="2">
    <location>
        <begin position="26"/>
        <end position="292"/>
    </location>
</feature>
<dbReference type="EMBL" id="JAKKPZ010000068">
    <property type="protein sequence ID" value="KAI1704390.1"/>
    <property type="molecule type" value="Genomic_DNA"/>
</dbReference>
<evidence type="ECO:0000256" key="1">
    <source>
        <dbReference type="SAM" id="MobiDB-lite"/>
    </source>
</evidence>
<name>A0AAD4MUV4_9BILA</name>
<organism evidence="4 5">
    <name type="scientific">Ditylenchus destructor</name>
    <dbReference type="NCBI Taxonomy" id="166010"/>
    <lineage>
        <taxon>Eukaryota</taxon>
        <taxon>Metazoa</taxon>
        <taxon>Ecdysozoa</taxon>
        <taxon>Nematoda</taxon>
        <taxon>Chromadorea</taxon>
        <taxon>Rhabditida</taxon>
        <taxon>Tylenchina</taxon>
        <taxon>Tylenchomorpha</taxon>
        <taxon>Sphaerularioidea</taxon>
        <taxon>Anguinidae</taxon>
        <taxon>Anguininae</taxon>
        <taxon>Ditylenchus</taxon>
    </lineage>
</organism>
<feature type="region of interest" description="Disordered" evidence="1">
    <location>
        <begin position="224"/>
        <end position="255"/>
    </location>
</feature>
<evidence type="ECO:0000256" key="2">
    <source>
        <dbReference type="SAM" id="SignalP"/>
    </source>
</evidence>
<feature type="region of interest" description="Disordered" evidence="1">
    <location>
        <begin position="163"/>
        <end position="190"/>
    </location>
</feature>
<keyword evidence="5" id="KW-1185">Reference proteome</keyword>
<sequence>MARTQDDFSVLLLLLILSHASFVLSLSLAKDESKEASESNYASRQYTCIVHEELEPADCRLSFRTDDDEPATLTDSGCFIEKEPVSQQLRNYCPLQCAGASFAYISSHRPNKTGTDTPPLNCLPSMSFDVSRRPKDWFLWRSGDCLSTEAQFDINCEYNSTSNGTTAMPRETNGVGGQQNTRPNGKRGFENGFERGFESATSRHIYQARQRQRELESQELLPLRPTTIRSQSRTTPHSKRPTWSTTTAARQTTTPSPQTVVLGDVVDAMYRIKAAHITVVSAIIIAEASVIN</sequence>